<feature type="domain" description="C2" evidence="2">
    <location>
        <begin position="1"/>
        <end position="102"/>
    </location>
</feature>
<dbReference type="InterPro" id="IPR000008">
    <property type="entry name" value="C2_dom"/>
</dbReference>
<dbReference type="PANTHER" id="PTHR47052:SF3">
    <property type="entry name" value="INGRESSION PROTEIN 1"/>
    <property type="match status" value="1"/>
</dbReference>
<dbReference type="InterPro" id="IPR052981">
    <property type="entry name" value="Ingression_C2_domain"/>
</dbReference>
<feature type="region of interest" description="Disordered" evidence="1">
    <location>
        <begin position="132"/>
        <end position="157"/>
    </location>
</feature>
<evidence type="ECO:0000313" key="4">
    <source>
        <dbReference type="Proteomes" id="UP000054350"/>
    </source>
</evidence>
<dbReference type="eggNOG" id="KOG1030">
    <property type="taxonomic scope" value="Eukaryota"/>
</dbReference>
<proteinExistence type="predicted"/>
<dbReference type="Gene3D" id="2.60.40.150">
    <property type="entry name" value="C2 domain"/>
    <property type="match status" value="1"/>
</dbReference>
<reference evidence="4" key="2">
    <citation type="submission" date="2009-11" db="EMBL/GenBank/DDBJ databases">
        <title>The Genome Sequence of Allomyces macrogynus strain ATCC 38327.</title>
        <authorList>
            <consortium name="The Broad Institute Genome Sequencing Platform"/>
            <person name="Russ C."/>
            <person name="Cuomo C."/>
            <person name="Shea T."/>
            <person name="Young S.K."/>
            <person name="Zeng Q."/>
            <person name="Koehrsen M."/>
            <person name="Haas B."/>
            <person name="Borodovsky M."/>
            <person name="Guigo R."/>
            <person name="Alvarado L."/>
            <person name="Berlin A."/>
            <person name="Borenstein D."/>
            <person name="Chen Z."/>
            <person name="Engels R."/>
            <person name="Freedman E."/>
            <person name="Gellesch M."/>
            <person name="Goldberg J."/>
            <person name="Griggs A."/>
            <person name="Gujja S."/>
            <person name="Heiman D."/>
            <person name="Hepburn T."/>
            <person name="Howarth C."/>
            <person name="Jen D."/>
            <person name="Larson L."/>
            <person name="Lewis B."/>
            <person name="Mehta T."/>
            <person name="Park D."/>
            <person name="Pearson M."/>
            <person name="Roberts A."/>
            <person name="Saif S."/>
            <person name="Shenoy N."/>
            <person name="Sisk P."/>
            <person name="Stolte C."/>
            <person name="Sykes S."/>
            <person name="Walk T."/>
            <person name="White J."/>
            <person name="Yandava C."/>
            <person name="Burger G."/>
            <person name="Gray M.W."/>
            <person name="Holland P.W.H."/>
            <person name="King N."/>
            <person name="Lang F.B.F."/>
            <person name="Roger A.J."/>
            <person name="Ruiz-Trillo I."/>
            <person name="Lander E."/>
            <person name="Nusbaum C."/>
        </authorList>
    </citation>
    <scope>NUCLEOTIDE SEQUENCE [LARGE SCALE GENOMIC DNA]</scope>
    <source>
        <strain evidence="4">ATCC 38327</strain>
    </source>
</reference>
<dbReference type="PANTHER" id="PTHR47052">
    <property type="entry name" value="CONSERVED SERINE PROLINE-RICH PROTEIN (AFU_ORTHOLOGUE AFUA_2G01790)"/>
    <property type="match status" value="1"/>
</dbReference>
<dbReference type="SMART" id="SM00239">
    <property type="entry name" value="C2"/>
    <property type="match status" value="1"/>
</dbReference>
<dbReference type="PROSITE" id="PS50004">
    <property type="entry name" value="C2"/>
    <property type="match status" value="1"/>
</dbReference>
<dbReference type="VEuPathDB" id="FungiDB:AMAG_03533"/>
<sequence length="211" mass="22782">MPHGTLEVNCVAGRQLRDVEMFGKQDPYLKLALETQTQKTRAHASGGRNPTWNTTLSFNIFEGARSMRVEAWDEDATSDDLIGMTTIDLSRAFATGVDDQWFPLFTKSGKPAGEVHLVIYFRAAYAPFNQGGNPQFNQGGNPQFLQQSSSPVQSSYKPVKDHSTLETVAMVGAGVAGAAALGFLGKQALDAYKKKDHKDGAHPSAPAAGKH</sequence>
<dbReference type="Proteomes" id="UP000054350">
    <property type="component" value="Unassembled WGS sequence"/>
</dbReference>
<reference evidence="3 4" key="1">
    <citation type="submission" date="2009-11" db="EMBL/GenBank/DDBJ databases">
        <title>Annotation of Allomyces macrogynus ATCC 38327.</title>
        <authorList>
            <consortium name="The Broad Institute Genome Sequencing Platform"/>
            <person name="Russ C."/>
            <person name="Cuomo C."/>
            <person name="Burger G."/>
            <person name="Gray M.W."/>
            <person name="Holland P.W.H."/>
            <person name="King N."/>
            <person name="Lang F.B.F."/>
            <person name="Roger A.J."/>
            <person name="Ruiz-Trillo I."/>
            <person name="Young S.K."/>
            <person name="Zeng Q."/>
            <person name="Gargeya S."/>
            <person name="Fitzgerald M."/>
            <person name="Haas B."/>
            <person name="Abouelleil A."/>
            <person name="Alvarado L."/>
            <person name="Arachchi H.M."/>
            <person name="Berlin A."/>
            <person name="Chapman S.B."/>
            <person name="Gearin G."/>
            <person name="Goldberg J."/>
            <person name="Griggs A."/>
            <person name="Gujja S."/>
            <person name="Hansen M."/>
            <person name="Heiman D."/>
            <person name="Howarth C."/>
            <person name="Larimer J."/>
            <person name="Lui A."/>
            <person name="MacDonald P.J.P."/>
            <person name="McCowen C."/>
            <person name="Montmayeur A."/>
            <person name="Murphy C."/>
            <person name="Neiman D."/>
            <person name="Pearson M."/>
            <person name="Priest M."/>
            <person name="Roberts A."/>
            <person name="Saif S."/>
            <person name="Shea T."/>
            <person name="Sisk P."/>
            <person name="Stolte C."/>
            <person name="Sykes S."/>
            <person name="Wortman J."/>
            <person name="Nusbaum C."/>
            <person name="Birren B."/>
        </authorList>
    </citation>
    <scope>NUCLEOTIDE SEQUENCE [LARGE SCALE GENOMIC DNA]</scope>
    <source>
        <strain evidence="3 4">ATCC 38327</strain>
    </source>
</reference>
<dbReference type="EMBL" id="GG745334">
    <property type="protein sequence ID" value="KNE59214.1"/>
    <property type="molecule type" value="Genomic_DNA"/>
</dbReference>
<evidence type="ECO:0000256" key="1">
    <source>
        <dbReference type="SAM" id="MobiDB-lite"/>
    </source>
</evidence>
<feature type="compositionally biased region" description="Polar residues" evidence="1">
    <location>
        <begin position="145"/>
        <end position="156"/>
    </location>
</feature>
<evidence type="ECO:0000313" key="3">
    <source>
        <dbReference type="EMBL" id="KNE59214.1"/>
    </source>
</evidence>
<dbReference type="Pfam" id="PF00168">
    <property type="entry name" value="C2"/>
    <property type="match status" value="1"/>
</dbReference>
<feature type="compositionally biased region" description="Low complexity" evidence="1">
    <location>
        <begin position="132"/>
        <end position="144"/>
    </location>
</feature>
<dbReference type="AlphaFoldDB" id="A0A0L0S9Z7"/>
<organism evidence="3 4">
    <name type="scientific">Allomyces macrogynus (strain ATCC 38327)</name>
    <name type="common">Allomyces javanicus var. macrogynus</name>
    <dbReference type="NCBI Taxonomy" id="578462"/>
    <lineage>
        <taxon>Eukaryota</taxon>
        <taxon>Fungi</taxon>
        <taxon>Fungi incertae sedis</taxon>
        <taxon>Blastocladiomycota</taxon>
        <taxon>Blastocladiomycetes</taxon>
        <taxon>Blastocladiales</taxon>
        <taxon>Blastocladiaceae</taxon>
        <taxon>Allomyces</taxon>
    </lineage>
</organism>
<gene>
    <name evidence="3" type="ORF">AMAG_03533</name>
</gene>
<keyword evidence="4" id="KW-1185">Reference proteome</keyword>
<evidence type="ECO:0000259" key="2">
    <source>
        <dbReference type="PROSITE" id="PS50004"/>
    </source>
</evidence>
<accession>A0A0L0S9Z7</accession>
<name>A0A0L0S9Z7_ALLM3</name>
<dbReference type="OrthoDB" id="270970at2759"/>
<dbReference type="OMA" id="GKEATWN"/>
<dbReference type="SUPFAM" id="SSF49562">
    <property type="entry name" value="C2 domain (Calcium/lipid-binding domain, CaLB)"/>
    <property type="match status" value="1"/>
</dbReference>
<protein>
    <recommendedName>
        <fullName evidence="2">C2 domain-containing protein</fullName>
    </recommendedName>
</protein>
<dbReference type="InterPro" id="IPR035892">
    <property type="entry name" value="C2_domain_sf"/>
</dbReference>